<protein>
    <submittedName>
        <fullName evidence="2">Uncharacterized protein</fullName>
    </submittedName>
</protein>
<dbReference type="Pfam" id="PF13384">
    <property type="entry name" value="HTH_23"/>
    <property type="match status" value="1"/>
</dbReference>
<evidence type="ECO:0000313" key="3">
    <source>
        <dbReference type="Proteomes" id="UP000197153"/>
    </source>
</evidence>
<dbReference type="AlphaFoldDB" id="A0A248JVL8"/>
<dbReference type="EMBL" id="CP022111">
    <property type="protein sequence ID" value="ASG22762.1"/>
    <property type="molecule type" value="Genomic_DNA"/>
</dbReference>
<dbReference type="Proteomes" id="UP000197153">
    <property type="component" value="Chromosome 2"/>
</dbReference>
<organism evidence="2 3">
    <name type="scientific">Nitrospirillum viridazoti CBAmc</name>
    <dbReference type="NCBI Taxonomy" id="1441467"/>
    <lineage>
        <taxon>Bacteria</taxon>
        <taxon>Pseudomonadati</taxon>
        <taxon>Pseudomonadota</taxon>
        <taxon>Alphaproteobacteria</taxon>
        <taxon>Rhodospirillales</taxon>
        <taxon>Azospirillaceae</taxon>
        <taxon>Nitrospirillum</taxon>
        <taxon>Nitrospirillum viridazoti</taxon>
    </lineage>
</organism>
<evidence type="ECO:0000313" key="2">
    <source>
        <dbReference type="EMBL" id="ASG22762.1"/>
    </source>
</evidence>
<name>A0A248JVL8_9PROT</name>
<proteinExistence type="predicted"/>
<keyword evidence="3" id="KW-1185">Reference proteome</keyword>
<accession>A0A248JVL8</accession>
<gene>
    <name evidence="2" type="ORF">Y958_17815</name>
</gene>
<evidence type="ECO:0000256" key="1">
    <source>
        <dbReference type="SAM" id="MobiDB-lite"/>
    </source>
</evidence>
<dbReference type="KEGG" id="nao:Y958_17815"/>
<sequence length="89" mass="9546">MGWVVMSDREVRRVEFLGDVVGGRLTVSSAAAVLGLSERQVWRLLKRYRDGGAIASPAPPVSIRSVPDVSRPWGTGRGGRRPSSADTGL</sequence>
<feature type="region of interest" description="Disordered" evidence="1">
    <location>
        <begin position="59"/>
        <end position="89"/>
    </location>
</feature>
<reference evidence="2 3" key="1">
    <citation type="submission" date="2017-06" db="EMBL/GenBank/DDBJ databases">
        <title>Complete genome sequence of Nitrospirillum amazonense strain CBAmC, an endophytic nitrogen-fixing and plant growth-promoting bacterium, isolated from sugarcane.</title>
        <authorList>
            <person name="Schwab S."/>
            <person name="dos Santos Teixeira K.R."/>
            <person name="Simoes Araujo J.L."/>
            <person name="Soares Vidal M."/>
            <person name="Borges de Freitas H.R."/>
            <person name="Rivello Crivelaro A.L."/>
            <person name="Bueno de Camargo Nunes A."/>
            <person name="dos Santos C.M."/>
            <person name="Palmeira da Silva Rosa D."/>
            <person name="da Silva Padilha D."/>
            <person name="da Silva E."/>
            <person name="Araujo Terra L."/>
            <person name="Soares Mendes V."/>
            <person name="Farinelli L."/>
            <person name="Magalhaes Cruz L."/>
            <person name="Baldani J.I."/>
        </authorList>
    </citation>
    <scope>NUCLEOTIDE SEQUENCE [LARGE SCALE GENOMIC DNA]</scope>
    <source>
        <strain evidence="2 3">CBAmC</strain>
    </source>
</reference>